<evidence type="ECO:0000313" key="5">
    <source>
        <dbReference type="EMBL" id="UYM06365.1"/>
    </source>
</evidence>
<dbReference type="InterPro" id="IPR009057">
    <property type="entry name" value="Homeodomain-like_sf"/>
</dbReference>
<dbReference type="SMART" id="SM00342">
    <property type="entry name" value="HTH_ARAC"/>
    <property type="match status" value="1"/>
</dbReference>
<accession>A0AA46TJR2</accession>
<dbReference type="PANTHER" id="PTHR43130:SF3">
    <property type="entry name" value="HTH-TYPE TRANSCRIPTIONAL REGULATOR RV1931C"/>
    <property type="match status" value="1"/>
</dbReference>
<dbReference type="PROSITE" id="PS01124">
    <property type="entry name" value="HTH_ARAC_FAMILY_2"/>
    <property type="match status" value="1"/>
</dbReference>
<dbReference type="EMBL" id="CP094970">
    <property type="protein sequence ID" value="UYM06365.1"/>
    <property type="molecule type" value="Genomic_DNA"/>
</dbReference>
<evidence type="ECO:0000256" key="3">
    <source>
        <dbReference type="SAM" id="MobiDB-lite"/>
    </source>
</evidence>
<dbReference type="Proteomes" id="UP001164390">
    <property type="component" value="Chromosome"/>
</dbReference>
<evidence type="ECO:0000256" key="1">
    <source>
        <dbReference type="ARBA" id="ARBA00023015"/>
    </source>
</evidence>
<keyword evidence="1" id="KW-0805">Transcription regulation</keyword>
<dbReference type="KEGG" id="sgrg:L0C25_04620"/>
<keyword evidence="6" id="KW-1185">Reference proteome</keyword>
<dbReference type="InterPro" id="IPR052158">
    <property type="entry name" value="INH-QAR"/>
</dbReference>
<organism evidence="5 6">
    <name type="scientific">Solicola gregarius</name>
    <dbReference type="NCBI Taxonomy" id="2908642"/>
    <lineage>
        <taxon>Bacteria</taxon>
        <taxon>Bacillati</taxon>
        <taxon>Actinomycetota</taxon>
        <taxon>Actinomycetes</taxon>
        <taxon>Propionibacteriales</taxon>
        <taxon>Nocardioidaceae</taxon>
        <taxon>Solicola</taxon>
    </lineage>
</organism>
<proteinExistence type="predicted"/>
<protein>
    <submittedName>
        <fullName evidence="5">GlxA family transcriptional regulator</fullName>
    </submittedName>
</protein>
<name>A0AA46TJR2_9ACTN</name>
<dbReference type="RefSeq" id="WP_271635258.1">
    <property type="nucleotide sequence ID" value="NZ_CP094970.1"/>
</dbReference>
<gene>
    <name evidence="5" type="ORF">L0C25_04620</name>
</gene>
<reference evidence="5" key="1">
    <citation type="submission" date="2022-01" db="EMBL/GenBank/DDBJ databases">
        <title>Nocardioidaceae gen. sp. A5X3R13.</title>
        <authorList>
            <person name="Lopez Marin M.A."/>
            <person name="Uhlik O."/>
        </authorList>
    </citation>
    <scope>NUCLEOTIDE SEQUENCE</scope>
    <source>
        <strain evidence="5">A5X3R13</strain>
    </source>
</reference>
<dbReference type="CDD" id="cd03137">
    <property type="entry name" value="GATase1_AraC_1"/>
    <property type="match status" value="1"/>
</dbReference>
<dbReference type="InterPro" id="IPR002818">
    <property type="entry name" value="DJ-1/PfpI"/>
</dbReference>
<dbReference type="GO" id="GO:0003700">
    <property type="term" value="F:DNA-binding transcription factor activity"/>
    <property type="evidence" value="ECO:0007669"/>
    <property type="project" value="InterPro"/>
</dbReference>
<dbReference type="GO" id="GO:0043565">
    <property type="term" value="F:sequence-specific DNA binding"/>
    <property type="evidence" value="ECO:0007669"/>
    <property type="project" value="InterPro"/>
</dbReference>
<dbReference type="InterPro" id="IPR029062">
    <property type="entry name" value="Class_I_gatase-like"/>
</dbReference>
<dbReference type="Pfam" id="PF12833">
    <property type="entry name" value="HTH_18"/>
    <property type="match status" value="1"/>
</dbReference>
<evidence type="ECO:0000313" key="6">
    <source>
        <dbReference type="Proteomes" id="UP001164390"/>
    </source>
</evidence>
<keyword evidence="2" id="KW-0804">Transcription</keyword>
<dbReference type="SUPFAM" id="SSF52317">
    <property type="entry name" value="Class I glutamine amidotransferase-like"/>
    <property type="match status" value="1"/>
</dbReference>
<dbReference type="Pfam" id="PF01965">
    <property type="entry name" value="DJ-1_PfpI"/>
    <property type="match status" value="1"/>
</dbReference>
<dbReference type="PANTHER" id="PTHR43130">
    <property type="entry name" value="ARAC-FAMILY TRANSCRIPTIONAL REGULATOR"/>
    <property type="match status" value="1"/>
</dbReference>
<dbReference type="Gene3D" id="1.10.10.60">
    <property type="entry name" value="Homeodomain-like"/>
    <property type="match status" value="1"/>
</dbReference>
<dbReference type="SUPFAM" id="SSF46689">
    <property type="entry name" value="Homeodomain-like"/>
    <property type="match status" value="2"/>
</dbReference>
<dbReference type="InterPro" id="IPR018060">
    <property type="entry name" value="HTH_AraC"/>
</dbReference>
<sequence>MTTPRKVVVVGYDGAELVDIACVTTAFGLASRLGAEPAYQVRLASSDGGDIRSEHGVILRSQTKLDVVGDFDTLIVSGGDGHQTAAADAQLIRQVRRLAHRARRVASVCTGATILAACGLLDGRRATTHWMYADELAERYPKVNVDSAPIFIRDGGISTSGGVTASLDLTLELVAEDHGAELARWVALGMVTYLQRPGNEAQMSIFTTAPRPDHVALRAAIDYAVANPGGDLSVAALAAHAGVSARHLTRLFREHLDEPPGASVRRIRLEIAARMAATTDQPISQVAHQCGFGSAESMRQAFVTRFGVSPRTFRKTQGMTQEVGRAPQPGPNATDRATALS</sequence>
<dbReference type="AlphaFoldDB" id="A0AA46TJR2"/>
<evidence type="ECO:0000256" key="2">
    <source>
        <dbReference type="ARBA" id="ARBA00023163"/>
    </source>
</evidence>
<feature type="region of interest" description="Disordered" evidence="3">
    <location>
        <begin position="313"/>
        <end position="341"/>
    </location>
</feature>
<evidence type="ECO:0000259" key="4">
    <source>
        <dbReference type="PROSITE" id="PS01124"/>
    </source>
</evidence>
<dbReference type="Gene3D" id="3.40.50.880">
    <property type="match status" value="1"/>
</dbReference>
<feature type="domain" description="HTH araC/xylS-type" evidence="4">
    <location>
        <begin position="218"/>
        <end position="316"/>
    </location>
</feature>